<keyword evidence="2 4" id="KW-0560">Oxidoreductase</keyword>
<dbReference type="OrthoDB" id="9810734at2"/>
<organism evidence="4 5">
    <name type="scientific">Aquirufa nivalisilvae</name>
    <dbReference type="NCBI Taxonomy" id="2516557"/>
    <lineage>
        <taxon>Bacteria</taxon>
        <taxon>Pseudomonadati</taxon>
        <taxon>Bacteroidota</taxon>
        <taxon>Cytophagia</taxon>
        <taxon>Cytophagales</taxon>
        <taxon>Flectobacillaceae</taxon>
        <taxon>Aquirufa</taxon>
    </lineage>
</organism>
<dbReference type="EC" id="1.1.1.100" evidence="4"/>
<dbReference type="PANTHER" id="PTHR43115">
    <property type="entry name" value="DEHYDROGENASE/REDUCTASE SDR FAMILY MEMBER 11"/>
    <property type="match status" value="1"/>
</dbReference>
<dbReference type="Pfam" id="PF00106">
    <property type="entry name" value="adh_short"/>
    <property type="match status" value="1"/>
</dbReference>
<reference evidence="5" key="1">
    <citation type="submission" date="2018-05" db="EMBL/GenBank/DDBJ databases">
        <title>Pseudarcicella sp. HME7025 Genome sequencing and assembly.</title>
        <authorList>
            <person name="Kim H."/>
            <person name="Kang H."/>
            <person name="Joh K."/>
        </authorList>
    </citation>
    <scope>NUCLEOTIDE SEQUENCE [LARGE SCALE GENOMIC DNA]</scope>
    <source>
        <strain evidence="5">HME7025</strain>
    </source>
</reference>
<sequence length="238" mass="26158">MSQKPPVAIITGASKGIGKALALLLAEHNFQLSLIARSKGELKDLSEAIAEIGHRPLYFVGDVADESFVNYAVEKTAHTFQGIDFLINNAGSGVFGPTESYTVENWDQIYNTNVKGTFLFSKAVLATMKTAKKGHIISIASDVAKRVFDGGSLYCSSKYAQHAFTEALRKEVRKDGIKVSTVYSGLVDTMFHPEPQGDSSHHAWLTCENMADSIYFIMNQPPHVVIDELMVHPLSQEY</sequence>
<evidence type="ECO:0000256" key="3">
    <source>
        <dbReference type="RuleBase" id="RU000363"/>
    </source>
</evidence>
<dbReference type="Gene3D" id="3.40.50.720">
    <property type="entry name" value="NAD(P)-binding Rossmann-like Domain"/>
    <property type="match status" value="1"/>
</dbReference>
<dbReference type="GO" id="GO:0004316">
    <property type="term" value="F:3-oxoacyl-[acyl-carrier-protein] reductase (NADPH) activity"/>
    <property type="evidence" value="ECO:0007669"/>
    <property type="project" value="UniProtKB-EC"/>
</dbReference>
<gene>
    <name evidence="4" type="ORF">HME7025_01964</name>
</gene>
<dbReference type="InterPro" id="IPR002347">
    <property type="entry name" value="SDR_fam"/>
</dbReference>
<evidence type="ECO:0000313" key="5">
    <source>
        <dbReference type="Proteomes" id="UP000245468"/>
    </source>
</evidence>
<proteinExistence type="inferred from homology"/>
<dbReference type="EMBL" id="CP029346">
    <property type="protein sequence ID" value="AWL09813.1"/>
    <property type="molecule type" value="Genomic_DNA"/>
</dbReference>
<dbReference type="InterPro" id="IPR036291">
    <property type="entry name" value="NAD(P)-bd_dom_sf"/>
</dbReference>
<accession>A0A2S2DWT7</accession>
<dbReference type="SUPFAM" id="SSF51735">
    <property type="entry name" value="NAD(P)-binding Rossmann-fold domains"/>
    <property type="match status" value="1"/>
</dbReference>
<evidence type="ECO:0000256" key="1">
    <source>
        <dbReference type="ARBA" id="ARBA00006484"/>
    </source>
</evidence>
<evidence type="ECO:0000256" key="2">
    <source>
        <dbReference type="ARBA" id="ARBA00023002"/>
    </source>
</evidence>
<dbReference type="AlphaFoldDB" id="A0A2S2DWT7"/>
<dbReference type="PRINTS" id="PR00081">
    <property type="entry name" value="GDHRDH"/>
</dbReference>
<evidence type="ECO:0000313" key="4">
    <source>
        <dbReference type="EMBL" id="AWL09813.1"/>
    </source>
</evidence>
<keyword evidence="5" id="KW-1185">Reference proteome</keyword>
<dbReference type="KEGG" id="psez:HME7025_01964"/>
<dbReference type="RefSeq" id="WP_109323467.1">
    <property type="nucleotide sequence ID" value="NZ_CP029346.1"/>
</dbReference>
<protein>
    <submittedName>
        <fullName evidence="4">3-oxoacyl-[acyl-carrier-protein] reductase</fullName>
        <ecNumber evidence="4">1.1.1.100</ecNumber>
    </submittedName>
</protein>
<dbReference type="CDD" id="cd05233">
    <property type="entry name" value="SDR_c"/>
    <property type="match status" value="1"/>
</dbReference>
<dbReference type="PRINTS" id="PR00080">
    <property type="entry name" value="SDRFAMILY"/>
</dbReference>
<comment type="similarity">
    <text evidence="1 3">Belongs to the short-chain dehydrogenases/reductases (SDR) family.</text>
</comment>
<dbReference type="PANTHER" id="PTHR43115:SF4">
    <property type="entry name" value="DEHYDROGENASE_REDUCTASE SDR FAMILY MEMBER 11"/>
    <property type="match status" value="1"/>
</dbReference>
<dbReference type="Proteomes" id="UP000245468">
    <property type="component" value="Chromosome"/>
</dbReference>
<name>A0A2S2DWT7_9BACT</name>